<dbReference type="EMBL" id="JBIBSM010000014">
    <property type="protein sequence ID" value="MFF8279187.1"/>
    <property type="molecule type" value="Genomic_DNA"/>
</dbReference>
<proteinExistence type="predicted"/>
<dbReference type="PANTHER" id="PTHR22990">
    <property type="entry name" value="F-BOX ONLY PROTEIN"/>
    <property type="match status" value="1"/>
</dbReference>
<protein>
    <submittedName>
        <fullName evidence="3">Right-handed parallel beta-helix repeat-containing protein</fullName>
    </submittedName>
</protein>
<keyword evidence="1" id="KW-0677">Repeat</keyword>
<dbReference type="InterPro" id="IPR011050">
    <property type="entry name" value="Pectin_lyase_fold/virulence"/>
</dbReference>
<comment type="caution">
    <text evidence="3">The sequence shown here is derived from an EMBL/GenBank/DDBJ whole genome shotgun (WGS) entry which is preliminary data.</text>
</comment>
<sequence length="572" mass="59049">MGVPGVVVKYVVSPRGGRRAHPDISSALRAAAARGRAALIEIAPGRYEEELTVRGDVQLVAAQGPGSVVVGRPRGAVLDTFGSVHVHGLVLTGRDADVVGCHAGTLTLEHTEIRAPGAVAVHARPNTSVTLRDSVVLHGRTLFSGSAGVVERCRFTDAADNAIAVIEGAHVAVRSSRIEGSRIHGVRVSDARAEVTGCELTGTGSAAVMADARAELAVTDCAITAVHAEGVMFAEQSRGTVDRTRVTDAQHGIAAATGADPVVRGCAMTDCRDTGINVQTSARGRFEDCQVVGAGNVSVFSTKGGAPEVHDCRISGGNVGIAVTEGARGRFTRIGIENLTNSALRVWNGSGGVFKHVRVDRCTLGLDTKGDGGTTADLADVVFRDIETAVTALGQSRVTLRDVKAERGVVGFFAGEEAQVFLHDCDVTAVSVGGVAAAGKAKLFARNLVVNGSEGTGLAGSESGYFDVANSEFTDCASAGAAFADESAGRLVDCAVNGTQGPAVLHNGRVELVSLRTSLPVVRKTVRTVEQTPTIINNYNGAVVNGTVINSQFSWNSDNVIQQQTTEDGPGT</sequence>
<dbReference type="Gene3D" id="2.160.20.10">
    <property type="entry name" value="Single-stranded right-handed beta-helix, Pectin lyase-like"/>
    <property type="match status" value="1"/>
</dbReference>
<dbReference type="InterPro" id="IPR039448">
    <property type="entry name" value="Beta_helix"/>
</dbReference>
<name>A0ABW6YH51_9ACTN</name>
<evidence type="ECO:0000256" key="1">
    <source>
        <dbReference type="ARBA" id="ARBA00022737"/>
    </source>
</evidence>
<dbReference type="SMART" id="SM00710">
    <property type="entry name" value="PbH1"/>
    <property type="match status" value="10"/>
</dbReference>
<dbReference type="PANTHER" id="PTHR22990:SF15">
    <property type="entry name" value="F-BOX ONLY PROTEIN 10"/>
    <property type="match status" value="1"/>
</dbReference>
<feature type="domain" description="Right handed beta helix" evidence="2">
    <location>
        <begin position="87"/>
        <end position="208"/>
    </location>
</feature>
<dbReference type="InterPro" id="IPR051550">
    <property type="entry name" value="SCF-Subunits/Alg-Epimerases"/>
</dbReference>
<reference evidence="3 4" key="1">
    <citation type="submission" date="2024-10" db="EMBL/GenBank/DDBJ databases">
        <title>The Natural Products Discovery Center: Release of the First 8490 Sequenced Strains for Exploring Actinobacteria Biosynthetic Diversity.</title>
        <authorList>
            <person name="Kalkreuter E."/>
            <person name="Kautsar S.A."/>
            <person name="Yang D."/>
            <person name="Bader C.D."/>
            <person name="Teijaro C.N."/>
            <person name="Fluegel L."/>
            <person name="Davis C.M."/>
            <person name="Simpson J.R."/>
            <person name="Lauterbach L."/>
            <person name="Steele A.D."/>
            <person name="Gui C."/>
            <person name="Meng S."/>
            <person name="Li G."/>
            <person name="Viehrig K."/>
            <person name="Ye F."/>
            <person name="Su P."/>
            <person name="Kiefer A.F."/>
            <person name="Nichols A."/>
            <person name="Cepeda A.J."/>
            <person name="Yan W."/>
            <person name="Fan B."/>
            <person name="Jiang Y."/>
            <person name="Adhikari A."/>
            <person name="Zheng C.-J."/>
            <person name="Schuster L."/>
            <person name="Cowan T.M."/>
            <person name="Smanski M.J."/>
            <person name="Chevrette M.G."/>
            <person name="De Carvalho L.P.S."/>
            <person name="Shen B."/>
        </authorList>
    </citation>
    <scope>NUCLEOTIDE SEQUENCE [LARGE SCALE GENOMIC DNA]</scope>
    <source>
        <strain evidence="3 4">NPDC015755</strain>
    </source>
</reference>
<dbReference type="InterPro" id="IPR006626">
    <property type="entry name" value="PbH1"/>
</dbReference>
<organism evidence="3 4">
    <name type="scientific">Streptomyces lateritius</name>
    <dbReference type="NCBI Taxonomy" id="67313"/>
    <lineage>
        <taxon>Bacteria</taxon>
        <taxon>Bacillati</taxon>
        <taxon>Actinomycetota</taxon>
        <taxon>Actinomycetes</taxon>
        <taxon>Kitasatosporales</taxon>
        <taxon>Streptomycetaceae</taxon>
        <taxon>Streptomyces</taxon>
    </lineage>
</organism>
<dbReference type="Proteomes" id="UP001603013">
    <property type="component" value="Unassembled WGS sequence"/>
</dbReference>
<dbReference type="InterPro" id="IPR012334">
    <property type="entry name" value="Pectin_lyas_fold"/>
</dbReference>
<evidence type="ECO:0000313" key="3">
    <source>
        <dbReference type="EMBL" id="MFF8279187.1"/>
    </source>
</evidence>
<evidence type="ECO:0000259" key="2">
    <source>
        <dbReference type="Pfam" id="PF13229"/>
    </source>
</evidence>
<dbReference type="Pfam" id="PF13229">
    <property type="entry name" value="Beta_helix"/>
    <property type="match status" value="3"/>
</dbReference>
<evidence type="ECO:0000313" key="4">
    <source>
        <dbReference type="Proteomes" id="UP001603013"/>
    </source>
</evidence>
<accession>A0ABW6YH51</accession>
<feature type="domain" description="Right handed beta helix" evidence="2">
    <location>
        <begin position="376"/>
        <end position="506"/>
    </location>
</feature>
<dbReference type="SUPFAM" id="SSF51126">
    <property type="entry name" value="Pectin lyase-like"/>
    <property type="match status" value="3"/>
</dbReference>
<gene>
    <name evidence="3" type="ORF">ACF05T_24195</name>
</gene>
<feature type="domain" description="Right handed beta helix" evidence="2">
    <location>
        <begin position="210"/>
        <end position="361"/>
    </location>
</feature>
<dbReference type="RefSeq" id="WP_391936228.1">
    <property type="nucleotide sequence ID" value="NZ_JBIBSM010000014.1"/>
</dbReference>
<keyword evidence="4" id="KW-1185">Reference proteome</keyword>